<evidence type="ECO:0000313" key="2">
    <source>
        <dbReference type="EMBL" id="PRZ41785.1"/>
    </source>
</evidence>
<evidence type="ECO:0000313" key="3">
    <source>
        <dbReference type="Proteomes" id="UP000237752"/>
    </source>
</evidence>
<evidence type="ECO:0000256" key="1">
    <source>
        <dbReference type="SAM" id="MobiDB-lite"/>
    </source>
</evidence>
<name>A0A2T0ZZK4_9ACTN</name>
<feature type="region of interest" description="Disordered" evidence="1">
    <location>
        <begin position="68"/>
        <end position="94"/>
    </location>
</feature>
<gene>
    <name evidence="2" type="ORF">CLV47_108144</name>
</gene>
<organism evidence="2 3">
    <name type="scientific">Antricoccus suffuscus</name>
    <dbReference type="NCBI Taxonomy" id="1629062"/>
    <lineage>
        <taxon>Bacteria</taxon>
        <taxon>Bacillati</taxon>
        <taxon>Actinomycetota</taxon>
        <taxon>Actinomycetes</taxon>
        <taxon>Geodermatophilales</taxon>
        <taxon>Antricoccaceae</taxon>
        <taxon>Antricoccus</taxon>
    </lineage>
</organism>
<dbReference type="AlphaFoldDB" id="A0A2T0ZZK4"/>
<accession>A0A2T0ZZK4</accession>
<reference evidence="2 3" key="1">
    <citation type="submission" date="2018-03" db="EMBL/GenBank/DDBJ databases">
        <title>Genomic Encyclopedia of Archaeal and Bacterial Type Strains, Phase II (KMG-II): from individual species to whole genera.</title>
        <authorList>
            <person name="Goeker M."/>
        </authorList>
    </citation>
    <scope>NUCLEOTIDE SEQUENCE [LARGE SCALE GENOMIC DNA]</scope>
    <source>
        <strain evidence="2 3">DSM 100065</strain>
    </source>
</reference>
<dbReference type="EMBL" id="PVUE01000008">
    <property type="protein sequence ID" value="PRZ41785.1"/>
    <property type="molecule type" value="Genomic_DNA"/>
</dbReference>
<proteinExistence type="predicted"/>
<comment type="caution">
    <text evidence="2">The sequence shown here is derived from an EMBL/GenBank/DDBJ whole genome shotgun (WGS) entry which is preliminary data.</text>
</comment>
<sequence>MPRAASQGIGSTRVPYIPLLHLEVQVRTCGEAAVADRRDVLPGGHPLPLSHEDLVHVAVDRHVTVVVPDVDGQPEPTGFTRTHDGPVAGGVDRRADGRGEVDAVVERAPACLEKARQRAVGRQCPVAGHRAGCARSTGDTGVSRCNPRLCLQFSELGLLCRELALRFLFRRGRSGFGGRGLLRGLVGGLLGAGLSGLRRGETVQRRGLMNAQMIESDELVDQVLRAGRVEQRKLRHR</sequence>
<dbReference type="Proteomes" id="UP000237752">
    <property type="component" value="Unassembled WGS sequence"/>
</dbReference>
<protein>
    <submittedName>
        <fullName evidence="2">Uncharacterized protein</fullName>
    </submittedName>
</protein>
<keyword evidence="3" id="KW-1185">Reference proteome</keyword>